<reference evidence="5" key="8">
    <citation type="submission" date="2020-06" db="EMBL/GenBank/DDBJ databases">
        <authorList>
            <person name="Camacho E."/>
            <person name="Gonzalez-de la Fuente S."/>
            <person name="Rastrojo A."/>
            <person name="Peiro-Pastor R."/>
            <person name="Solana JC."/>
            <person name="Tabera L."/>
            <person name="Gamarro F."/>
            <person name="Carrasco-Ramiro F."/>
            <person name="Requena JM."/>
            <person name="Aguado B."/>
        </authorList>
    </citation>
    <scope>NUCLEOTIDE SEQUENCE</scope>
</reference>
<dbReference type="EMBL" id="RHLC01000028">
    <property type="protein sequence ID" value="TPP51210.1"/>
    <property type="molecule type" value="Genomic_DNA"/>
</dbReference>
<dbReference type="AlphaFoldDB" id="A0A3S5H6W9"/>
<dbReference type="PANTHER" id="PTHR12651">
    <property type="entry name" value="26S PROTEASOME NON-ATPASE REGULATORY SUBUNIT 9"/>
    <property type="match status" value="1"/>
</dbReference>
<name>A0A3S5H6W9_LEIDO</name>
<evidence type="ECO:0000313" key="11">
    <source>
        <dbReference type="Proteomes" id="UP000318447"/>
    </source>
</evidence>
<reference evidence="12" key="7">
    <citation type="submission" date="2019-02" db="EMBL/GenBank/DDBJ databases">
        <title>FDA dAtabase for Regulatory Grade micrObial Sequences (FDA-ARGOS): Supporting development and validation of Infectious Disease Dx tests.</title>
        <authorList>
            <person name="Duncan R."/>
            <person name="Fisher C."/>
            <person name="Tallon L."/>
            <person name="Sadzewicz L."/>
            <person name="Sengamalay N."/>
            <person name="Ott S."/>
            <person name="Godinez A."/>
            <person name="Nagaraj S."/>
            <person name="Vavikolanu K."/>
            <person name="Vyas G."/>
            <person name="Nadendla S."/>
            <person name="Aluvathingal J."/>
            <person name="Sichtig H."/>
        </authorList>
    </citation>
    <scope>NUCLEOTIDE SEQUENCE [LARGE SCALE GENOMIC DNA]</scope>
    <source>
        <strain evidence="12">FDAARGOS_360</strain>
    </source>
</reference>
<dbReference type="GO" id="GO:0000502">
    <property type="term" value="C:proteasome complex"/>
    <property type="evidence" value="ECO:0007669"/>
    <property type="project" value="UniProtKB-KW"/>
</dbReference>
<dbReference type="GeneID" id="13393088"/>
<dbReference type="GO" id="GO:0005634">
    <property type="term" value="C:nucleus"/>
    <property type="evidence" value="ECO:0007669"/>
    <property type="project" value="TreeGrafter"/>
</dbReference>
<evidence type="ECO:0000313" key="6">
    <source>
        <dbReference type="EMBL" id="CBZ33010.1"/>
    </source>
</evidence>
<reference evidence="6" key="2">
    <citation type="submission" date="2011-01" db="EMBL/GenBank/DDBJ databases">
        <authorList>
            <person name="Zhao B.P."/>
            <person name="Ren Z.A."/>
            <person name="Li C.D."/>
        </authorList>
    </citation>
    <scope>NUCLEOTIDE SEQUENCE</scope>
    <source>
        <strain evidence="6">BPK282A1</strain>
    </source>
</reference>
<dbReference type="EMBL" id="FR799603">
    <property type="protein sequence ID" value="CBZ33010.1"/>
    <property type="molecule type" value="Genomic_DNA"/>
</dbReference>
<dbReference type="EMBL" id="CP029515">
    <property type="protein sequence ID" value="AYU77607.1"/>
    <property type="molecule type" value="Genomic_DNA"/>
</dbReference>
<dbReference type="Gene3D" id="2.30.42.10">
    <property type="match status" value="1"/>
</dbReference>
<organism evidence="4 10">
    <name type="scientific">Leishmania donovani</name>
    <dbReference type="NCBI Taxonomy" id="5661"/>
    <lineage>
        <taxon>Eukaryota</taxon>
        <taxon>Discoba</taxon>
        <taxon>Euglenozoa</taxon>
        <taxon>Kinetoplastea</taxon>
        <taxon>Metakinetoplastina</taxon>
        <taxon>Trypanosomatida</taxon>
        <taxon>Trypanosomatidae</taxon>
        <taxon>Leishmaniinae</taxon>
        <taxon>Leishmania</taxon>
    </lineage>
</organism>
<dbReference type="EMBL" id="LR812636">
    <property type="protein sequence ID" value="CAC5428888.1"/>
    <property type="molecule type" value="Genomic_DNA"/>
</dbReference>
<evidence type="ECO:0000313" key="12">
    <source>
        <dbReference type="Proteomes" id="UP000318821"/>
    </source>
</evidence>
<evidence type="ECO:0000313" key="4">
    <source>
        <dbReference type="EMBL" id="AYU77607.1"/>
    </source>
</evidence>
<reference evidence="4 10" key="4">
    <citation type="journal article" date="2018" name="Sci. Rep.">
        <title>A complete Leishmania donovani reference genome identifies novel genetic variations associated with virulence.</title>
        <authorList>
            <person name="Lypaczewski P."/>
            <person name="Hoshizaki J."/>
            <person name="Zhang W.-W."/>
            <person name="McCall L.-I."/>
            <person name="Torcivia-Rodriguez J."/>
            <person name="Simonyan V."/>
            <person name="Kaur A."/>
            <person name="Dewar K."/>
            <person name="Matlashewski G."/>
        </authorList>
    </citation>
    <scope>NUCLEOTIDE SEQUENCE [LARGE SCALE GENOMIC DNA]</scope>
    <source>
        <strain evidence="4 10">LdCL</strain>
    </source>
</reference>
<keyword evidence="2" id="KW-0175">Coiled coil</keyword>
<dbReference type="InterPro" id="IPR036034">
    <property type="entry name" value="PDZ_sf"/>
</dbReference>
<dbReference type="VEuPathDB" id="TriTrypDB:LdBPK_160300.1"/>
<evidence type="ECO:0000259" key="3">
    <source>
        <dbReference type="Pfam" id="PF18265"/>
    </source>
</evidence>
<dbReference type="Proteomes" id="UP000601710">
    <property type="component" value="Chromosome 16"/>
</dbReference>
<dbReference type="Proteomes" id="UP000274082">
    <property type="component" value="Chromosome 16"/>
</dbReference>
<evidence type="ECO:0000313" key="7">
    <source>
        <dbReference type="EMBL" id="TPP40925.1"/>
    </source>
</evidence>
<dbReference type="OMA" id="DWGGRGM"/>
<accession>A0A3S5H6W9</accession>
<gene>
    <name evidence="7" type="ORF">CGC20_36380</name>
    <name evidence="8" type="ORF">CGC21_25210</name>
    <name evidence="6" type="ORF">LDBPK_160300</name>
    <name evidence="4" type="ORF">LdCL_160007900</name>
    <name evidence="5" type="ORF">LDHU3_16.0360</name>
</gene>
<reference evidence="6 9" key="1">
    <citation type="journal article" date="2011" name="Genome Res.">
        <title>Whole genome sequencing of multiple Leishmania donovani clinical isolates provides insights into population structure and mechanisms of drug resistance.</title>
        <authorList>
            <person name="Downing T."/>
            <person name="Imamura H."/>
            <person name="Decuypere S."/>
            <person name="Clark T.G."/>
            <person name="Coombs G.H."/>
            <person name="Cotton J.A."/>
            <person name="Hilley J.D."/>
            <person name="de Doncker S."/>
            <person name="Maes I."/>
            <person name="Mottram J.C."/>
            <person name="Quail M.A."/>
            <person name="Rijal S."/>
            <person name="Sanders M."/>
            <person name="Schonian G."/>
            <person name="Stark O."/>
            <person name="Sundar S."/>
            <person name="Vanaerschot M."/>
            <person name="Hertz-Fowler C."/>
            <person name="Dujardin J.C."/>
            <person name="Berriman M."/>
        </authorList>
    </citation>
    <scope>NUCLEOTIDE SEQUENCE [LARGE SCALE GENOMIC DNA]</scope>
    <source>
        <strain evidence="6 9">BPK282A1</strain>
    </source>
</reference>
<accession>E9BCN4</accession>
<feature type="domain" description="Nas2 N-terminal" evidence="3">
    <location>
        <begin position="36"/>
        <end position="113"/>
    </location>
</feature>
<dbReference type="SMR" id="A0A3S5H6W9"/>
<dbReference type="KEGG" id="ldo:LDBPK_160300"/>
<evidence type="ECO:0000313" key="9">
    <source>
        <dbReference type="Proteomes" id="UP000008980"/>
    </source>
</evidence>
<reference evidence="11" key="5">
    <citation type="submission" date="2019-02" db="EMBL/GenBank/DDBJ databases">
        <title>FDA dAtabase for Regulatory Grade micrObial Sequences (FDA-ARGOS): Supporting development and validation of Infectious Disease Dx tests.</title>
        <authorList>
            <person name="Duncan R."/>
            <person name="Fisher C."/>
            <person name="Tallon L."/>
            <person name="Sadzewicz L."/>
            <person name="Sengamalay N."/>
            <person name="Ott S."/>
            <person name="Godinez A."/>
            <person name="Nagaraj S."/>
            <person name="Vavikolanu K."/>
            <person name="Nadendla S."/>
            <person name="Aluvathingal J."/>
            <person name="Sichtig H."/>
        </authorList>
    </citation>
    <scope>NUCLEOTIDE SEQUENCE [LARGE SCALE GENOMIC DNA]</scope>
    <source>
        <strain evidence="11">FDAARGOS_361</strain>
    </source>
</reference>
<dbReference type="InterPro" id="IPR035269">
    <property type="entry name" value="PSMD9"/>
</dbReference>
<keyword evidence="4" id="KW-0647">Proteasome</keyword>
<dbReference type="Gene3D" id="6.10.140.1710">
    <property type="match status" value="1"/>
</dbReference>
<evidence type="ECO:0000256" key="2">
    <source>
        <dbReference type="SAM" id="Coils"/>
    </source>
</evidence>
<dbReference type="PANTHER" id="PTHR12651:SF1">
    <property type="entry name" value="26S PROTEASOME NON-ATPASE REGULATORY SUBUNIT 9"/>
    <property type="match status" value="1"/>
</dbReference>
<reference evidence="9" key="3">
    <citation type="submission" date="2011-02" db="EMBL/GenBank/DDBJ databases">
        <title>Whole genome sequencing of Leishmania donovani clinical lines reveals dynamic variation related to drug resistance.</title>
        <authorList>
            <person name="Downing T."/>
            <person name="Imamura H."/>
            <person name="Sanders M."/>
            <person name="Decuypere S."/>
            <person name="Hertz-Fowler C."/>
            <person name="Clark T.G."/>
            <person name="Rijal S."/>
            <person name="Sundar S."/>
            <person name="Quail M.A."/>
            <person name="De Doncker S."/>
            <person name="Maes I."/>
            <person name="Vanaerschot M."/>
            <person name="Stark O."/>
            <person name="Schonian G."/>
            <person name="Dujardin J.C."/>
            <person name="Berriman M."/>
        </authorList>
    </citation>
    <scope>NUCLEOTIDE SEQUENCE [LARGE SCALE GENOMIC DNA]</scope>
    <source>
        <strain evidence="9">BPK282A1</strain>
    </source>
</reference>
<sequence length="257" mass="28384">MNGHSIEDIVEIEDYRAPAVESTIGDMDKEALREELRRLDAQKAALEAKLTDALQYLASTPVGLRGRLLDDEGFPRNDCDLYAVRTARNTADSTRNDLRVLNEKIYSLLNELHLQTQEEAQLQMVQDAAARRQRQAAAEKRAQRMAEVQRVSRLKPCLVVAKVDANSPAEEAGLSVGMQILQYGAVTQTELIAEGLQALARETSTHEGAPIAVWVRKPGELQDDPSELVLVPQRWQGPGLLGCALDMVGDEALCESR</sequence>
<dbReference type="SUPFAM" id="SSF50156">
    <property type="entry name" value="PDZ domain-like"/>
    <property type="match status" value="1"/>
</dbReference>
<evidence type="ECO:0000313" key="5">
    <source>
        <dbReference type="EMBL" id="CAC5428888.1"/>
    </source>
</evidence>
<keyword evidence="10" id="KW-1185">Reference proteome</keyword>
<evidence type="ECO:0000313" key="8">
    <source>
        <dbReference type="EMBL" id="TPP51210.1"/>
    </source>
</evidence>
<dbReference type="Proteomes" id="UP000008980">
    <property type="component" value="Chromosome 16"/>
</dbReference>
<dbReference type="VEuPathDB" id="TriTrypDB:LdCL_160007900"/>
<dbReference type="RefSeq" id="XP_003859718.1">
    <property type="nucleotide sequence ID" value="XM_003859670.1"/>
</dbReference>
<dbReference type="Pfam" id="PF18265">
    <property type="entry name" value="Nas2_N"/>
    <property type="match status" value="1"/>
</dbReference>
<dbReference type="Proteomes" id="UP000318821">
    <property type="component" value="Unassembled WGS sequence"/>
</dbReference>
<protein>
    <submittedName>
        <fullName evidence="4">Proteasome 26S non-ATPase subunit 9, putative</fullName>
    </submittedName>
    <submittedName>
        <fullName evidence="5">Proteasome_26S_non-ATPase_subunit_9_putative/Gene DB:LmjF.16.0290</fullName>
    </submittedName>
</protein>
<reference evidence="7" key="6">
    <citation type="submission" date="2019-02" db="EMBL/GenBank/DDBJ databases">
        <title>FDA dAtabase for Regulatory Grade micrObial Sequences (FDA-ARGOS): Supporting development and validation of Infectious Disease Dx tests.</title>
        <authorList>
            <person name="Duncan R."/>
            <person name="Fisher C."/>
            <person name="Tallon L.J."/>
            <person name="Sadzewicz L."/>
            <person name="Sengamalay N."/>
            <person name="Ott S."/>
            <person name="Godinez A."/>
            <person name="Nagaraj S."/>
            <person name="Nadendla S."/>
            <person name="Sichtig H."/>
        </authorList>
    </citation>
    <scope>NUCLEOTIDE SEQUENCE</scope>
    <source>
        <strain evidence="7">FDAARGOS_360</strain>
        <strain evidence="8">FDAARGOS_361</strain>
    </source>
</reference>
<proteinExistence type="predicted"/>
<dbReference type="EMBL" id="RHLD01000028">
    <property type="protein sequence ID" value="TPP40925.1"/>
    <property type="molecule type" value="Genomic_DNA"/>
</dbReference>
<evidence type="ECO:0000313" key="10">
    <source>
        <dbReference type="Proteomes" id="UP000274082"/>
    </source>
</evidence>
<dbReference type="Proteomes" id="UP000318447">
    <property type="component" value="Unassembled WGS sequence"/>
</dbReference>
<dbReference type="GO" id="GO:0070682">
    <property type="term" value="P:proteasome regulatory particle assembly"/>
    <property type="evidence" value="ECO:0007669"/>
    <property type="project" value="InterPro"/>
</dbReference>
<dbReference type="InterPro" id="IPR040815">
    <property type="entry name" value="Nas2_N"/>
</dbReference>
<dbReference type="GO" id="GO:0005737">
    <property type="term" value="C:cytoplasm"/>
    <property type="evidence" value="ECO:0007669"/>
    <property type="project" value="TreeGrafter"/>
</dbReference>
<feature type="coiled-coil region" evidence="2">
    <location>
        <begin position="29"/>
        <end position="56"/>
    </location>
</feature>
<evidence type="ECO:0000256" key="1">
    <source>
        <dbReference type="ARBA" id="ARBA00023186"/>
    </source>
</evidence>
<keyword evidence="1" id="KW-0143">Chaperone</keyword>
<dbReference type="OrthoDB" id="72325at2759"/>
<dbReference type="FunFam" id="2.30.42.10:FF:000342">
    <property type="entry name" value="Putative proteasome 26S non-ATPase subunit 9"/>
    <property type="match status" value="1"/>
</dbReference>
<dbReference type="VEuPathDB" id="TriTrypDB:LDHU3_16.0360"/>